<feature type="compositionally biased region" description="Low complexity" evidence="1">
    <location>
        <begin position="73"/>
        <end position="110"/>
    </location>
</feature>
<evidence type="ECO:0000313" key="2">
    <source>
        <dbReference type="EMBL" id="KAG0312526.1"/>
    </source>
</evidence>
<feature type="compositionally biased region" description="Low complexity" evidence="1">
    <location>
        <begin position="312"/>
        <end position="334"/>
    </location>
</feature>
<feature type="region of interest" description="Disordered" evidence="1">
    <location>
        <begin position="66"/>
        <end position="169"/>
    </location>
</feature>
<comment type="caution">
    <text evidence="2">The sequence shown here is derived from an EMBL/GenBank/DDBJ whole genome shotgun (WGS) entry which is preliminary data.</text>
</comment>
<protein>
    <submittedName>
        <fullName evidence="2">Uncharacterized protein</fullName>
    </submittedName>
</protein>
<feature type="region of interest" description="Disordered" evidence="1">
    <location>
        <begin position="312"/>
        <end position="337"/>
    </location>
</feature>
<keyword evidence="3" id="KW-1185">Reference proteome</keyword>
<gene>
    <name evidence="2" type="ORF">BGZ99_009458</name>
</gene>
<dbReference type="EMBL" id="JAAAIP010000801">
    <property type="protein sequence ID" value="KAG0312526.1"/>
    <property type="molecule type" value="Genomic_DNA"/>
</dbReference>
<feature type="compositionally biased region" description="Low complexity" evidence="1">
    <location>
        <begin position="127"/>
        <end position="143"/>
    </location>
</feature>
<sequence>MGSFNTFYAFISNRVLPRSGNDDAEPSDKENYRWNNTHRRHYSDSMPKEAIQQLFPCEDRHSFNPHYQHNLHSTSPIYSTPSSLSTSPTNSSPSSTTSSASAHSLSRVPSTQKPRFQYTYSKRQQRHTQQLQQHQQYQQQRQQRQQHQHHSRSYSYNRHQGRRQSQRNQEHFEHMDDDLMVGYDNQQVYYGSGASTSMARVHPNGSPSYSFATSLSSAFDQSPNPNGIAAFRQLEQQVRPTSVSFSSFGASETERTSQSDALHAAASACIDPNNLLLQQQQPLLPSISEATGTMYLRDHDAVAVVNTDDAALGSRPVSSSSSSSWSPLSASSARTAPMTAKQSLMRIARCDPRQDNWCPAQAGQWTRHYASSRVSGIVTDGRRTRRL</sequence>
<dbReference type="AlphaFoldDB" id="A0A9P6R6V7"/>
<organism evidence="2 3">
    <name type="scientific">Dissophora globulifera</name>
    <dbReference type="NCBI Taxonomy" id="979702"/>
    <lineage>
        <taxon>Eukaryota</taxon>
        <taxon>Fungi</taxon>
        <taxon>Fungi incertae sedis</taxon>
        <taxon>Mucoromycota</taxon>
        <taxon>Mortierellomycotina</taxon>
        <taxon>Mortierellomycetes</taxon>
        <taxon>Mortierellales</taxon>
        <taxon>Mortierellaceae</taxon>
        <taxon>Dissophora</taxon>
    </lineage>
</organism>
<name>A0A9P6R6V7_9FUNG</name>
<proteinExistence type="predicted"/>
<feature type="region of interest" description="Disordered" evidence="1">
    <location>
        <begin position="16"/>
        <end position="47"/>
    </location>
</feature>
<dbReference type="OrthoDB" id="2441093at2759"/>
<evidence type="ECO:0000256" key="1">
    <source>
        <dbReference type="SAM" id="MobiDB-lite"/>
    </source>
</evidence>
<reference evidence="2" key="1">
    <citation type="journal article" date="2020" name="Fungal Divers.">
        <title>Resolving the Mortierellaceae phylogeny through synthesis of multi-gene phylogenetics and phylogenomics.</title>
        <authorList>
            <person name="Vandepol N."/>
            <person name="Liber J."/>
            <person name="Desiro A."/>
            <person name="Na H."/>
            <person name="Kennedy M."/>
            <person name="Barry K."/>
            <person name="Grigoriev I.V."/>
            <person name="Miller A.N."/>
            <person name="O'Donnell K."/>
            <person name="Stajich J.E."/>
            <person name="Bonito G."/>
        </authorList>
    </citation>
    <scope>NUCLEOTIDE SEQUENCE</scope>
    <source>
        <strain evidence="2">REB-010B</strain>
    </source>
</reference>
<accession>A0A9P6R6V7</accession>
<evidence type="ECO:0000313" key="3">
    <source>
        <dbReference type="Proteomes" id="UP000738325"/>
    </source>
</evidence>
<dbReference type="Proteomes" id="UP000738325">
    <property type="component" value="Unassembled WGS sequence"/>
</dbReference>
<feature type="compositionally biased region" description="Polar residues" evidence="1">
    <location>
        <begin position="111"/>
        <end position="122"/>
    </location>
</feature>